<keyword evidence="4" id="KW-1185">Reference proteome</keyword>
<reference evidence="3 4" key="1">
    <citation type="submission" date="2019-08" db="EMBL/GenBank/DDBJ databases">
        <title>Deep-cultivation of Planctomycetes and their phenomic and genomic characterization uncovers novel biology.</title>
        <authorList>
            <person name="Wiegand S."/>
            <person name="Jogler M."/>
            <person name="Boedeker C."/>
            <person name="Pinto D."/>
            <person name="Vollmers J."/>
            <person name="Rivas-Marin E."/>
            <person name="Kohn T."/>
            <person name="Peeters S.H."/>
            <person name="Heuer A."/>
            <person name="Rast P."/>
            <person name="Oberbeckmann S."/>
            <person name="Bunk B."/>
            <person name="Jeske O."/>
            <person name="Meyerdierks A."/>
            <person name="Storesund J.E."/>
            <person name="Kallscheuer N."/>
            <person name="Luecker S."/>
            <person name="Lage O.M."/>
            <person name="Pohl T."/>
            <person name="Merkel B.J."/>
            <person name="Hornburger P."/>
            <person name="Mueller R.-W."/>
            <person name="Bruemmer F."/>
            <person name="Labrenz M."/>
            <person name="Spormann A.M."/>
            <person name="Op den Camp H."/>
            <person name="Overmann J."/>
            <person name="Amann R."/>
            <person name="Jetten M.S.M."/>
            <person name="Mascher T."/>
            <person name="Medema M.H."/>
            <person name="Devos D.P."/>
            <person name="Kaster A.-K."/>
            <person name="Ovreas L."/>
            <person name="Rohde M."/>
            <person name="Galperin M.Y."/>
            <person name="Jogler C."/>
        </authorList>
    </citation>
    <scope>NUCLEOTIDE SEQUENCE [LARGE SCALE GENOMIC DNA]</scope>
    <source>
        <strain evidence="3 4">FC18</strain>
    </source>
</reference>
<dbReference type="STRING" id="980251.GCA_001642875_00916"/>
<sequence>MASEPAKTSEEIDSELLTAYLDGELSDADCIGVEKRLAEDPGFHRKMCELQNAWDMLDSLPLIQPNSQFVQTTIEMAIAGKDSRKTLLTGKVLRALMLLLIPAALFGVSYFVKRESIEQPERELVYDLPLIENHDRYSKVIFGNNAESGITFLKSVYAKGLFREVDDLFPVDSRSESLNDFEPASLPPNPQKIRDRSDRLSRLTDEERAELFEKKTKFEAINESQKETLREFHDLLADEPERDKLVDVMASYYDWLKILGASQRANLLDLPPEDRLKEIGRITRQQAQDAFGTIGSTKLPPNDAVLFYKWYDFSVDYYEPEIRERTGKVLTEMRKAKGLPTNEMVIDRIKSGPIEELVEFLMRNDRENFGQILCDNTRSWNIGIDYLRAIVSDEAGSIIDQPDFTEQDRQELILKWIEAANRARFPIKSSELKSFYAELTQEQRDKLDNLHPDQWYDSLTRMYWEKKIGQTRSAPSEDEAFQRFLRQSGWETEFGTGEDDS</sequence>
<feature type="region of interest" description="Disordered" evidence="1">
    <location>
        <begin position="175"/>
        <end position="198"/>
    </location>
</feature>
<dbReference type="OrthoDB" id="279409at2"/>
<evidence type="ECO:0000313" key="4">
    <source>
        <dbReference type="Proteomes" id="UP000322214"/>
    </source>
</evidence>
<evidence type="ECO:0000256" key="2">
    <source>
        <dbReference type="SAM" id="Phobius"/>
    </source>
</evidence>
<accession>A0A5B9PQH5</accession>
<name>A0A5B9PQH5_9BACT</name>
<proteinExistence type="predicted"/>
<dbReference type="KEGG" id="mff:MFFC18_46530"/>
<protein>
    <submittedName>
        <fullName evidence="3">Uncharacterized protein</fullName>
    </submittedName>
</protein>
<keyword evidence="2" id="KW-0812">Transmembrane</keyword>
<keyword evidence="2" id="KW-1133">Transmembrane helix</keyword>
<keyword evidence="2" id="KW-0472">Membrane</keyword>
<dbReference type="RefSeq" id="WP_075083710.1">
    <property type="nucleotide sequence ID" value="NZ_CP042912.1"/>
</dbReference>
<organism evidence="3 4">
    <name type="scientific">Mariniblastus fucicola</name>
    <dbReference type="NCBI Taxonomy" id="980251"/>
    <lineage>
        <taxon>Bacteria</taxon>
        <taxon>Pseudomonadati</taxon>
        <taxon>Planctomycetota</taxon>
        <taxon>Planctomycetia</taxon>
        <taxon>Pirellulales</taxon>
        <taxon>Pirellulaceae</taxon>
        <taxon>Mariniblastus</taxon>
    </lineage>
</organism>
<feature type="transmembrane region" description="Helical" evidence="2">
    <location>
        <begin position="92"/>
        <end position="112"/>
    </location>
</feature>
<dbReference type="Proteomes" id="UP000322214">
    <property type="component" value="Chromosome"/>
</dbReference>
<evidence type="ECO:0000256" key="1">
    <source>
        <dbReference type="SAM" id="MobiDB-lite"/>
    </source>
</evidence>
<dbReference type="EMBL" id="CP042912">
    <property type="protein sequence ID" value="QEG24731.1"/>
    <property type="molecule type" value="Genomic_DNA"/>
</dbReference>
<gene>
    <name evidence="3" type="ORF">MFFC18_46530</name>
</gene>
<evidence type="ECO:0000313" key="3">
    <source>
        <dbReference type="EMBL" id="QEG24731.1"/>
    </source>
</evidence>
<dbReference type="AlphaFoldDB" id="A0A5B9PQH5"/>